<keyword evidence="2" id="KW-0238">DNA-binding</keyword>
<dbReference type="GO" id="GO:0003700">
    <property type="term" value="F:DNA-binding transcription factor activity"/>
    <property type="evidence" value="ECO:0007669"/>
    <property type="project" value="InterPro"/>
</dbReference>
<keyword evidence="7" id="KW-1185">Reference proteome</keyword>
<keyword evidence="3" id="KW-0010">Activator</keyword>
<dbReference type="GO" id="GO:0043565">
    <property type="term" value="F:sequence-specific DNA binding"/>
    <property type="evidence" value="ECO:0007669"/>
    <property type="project" value="InterPro"/>
</dbReference>
<dbReference type="InterPro" id="IPR050204">
    <property type="entry name" value="AraC_XylS_family_regulators"/>
</dbReference>
<dbReference type="PANTHER" id="PTHR46796:SF6">
    <property type="entry name" value="ARAC SUBFAMILY"/>
    <property type="match status" value="1"/>
</dbReference>
<dbReference type="Gene3D" id="2.60.120.280">
    <property type="entry name" value="Regulatory protein AraC"/>
    <property type="match status" value="1"/>
</dbReference>
<gene>
    <name evidence="6" type="ORF">CLV37_110157</name>
</gene>
<evidence type="ECO:0000313" key="6">
    <source>
        <dbReference type="EMBL" id="PRY12597.1"/>
    </source>
</evidence>
<dbReference type="InterPro" id="IPR018060">
    <property type="entry name" value="HTH_AraC"/>
</dbReference>
<keyword evidence="4" id="KW-0804">Transcription</keyword>
<dbReference type="SUPFAM" id="SSF51215">
    <property type="entry name" value="Regulatory protein AraC"/>
    <property type="match status" value="1"/>
</dbReference>
<dbReference type="Proteomes" id="UP000238083">
    <property type="component" value="Unassembled WGS sequence"/>
</dbReference>
<dbReference type="InterPro" id="IPR009057">
    <property type="entry name" value="Homeodomain-like_sf"/>
</dbReference>
<dbReference type="InterPro" id="IPR037923">
    <property type="entry name" value="HTH-like"/>
</dbReference>
<dbReference type="InterPro" id="IPR018062">
    <property type="entry name" value="HTH_AraC-typ_CS"/>
</dbReference>
<evidence type="ECO:0000313" key="7">
    <source>
        <dbReference type="Proteomes" id="UP000238083"/>
    </source>
</evidence>
<keyword evidence="1" id="KW-0805">Transcription regulation</keyword>
<accession>A0A2T0R0F1</accession>
<dbReference type="RefSeq" id="WP_170127370.1">
    <property type="nucleotide sequence ID" value="NZ_PVZF01000010.1"/>
</dbReference>
<reference evidence="6 7" key="1">
    <citation type="submission" date="2018-03" db="EMBL/GenBank/DDBJ databases">
        <title>Genomic Encyclopedia of Archaeal and Bacterial Type Strains, Phase II (KMG-II): from individual species to whole genera.</title>
        <authorList>
            <person name="Goeker M."/>
        </authorList>
    </citation>
    <scope>NUCLEOTIDE SEQUENCE [LARGE SCALE GENOMIC DNA]</scope>
    <source>
        <strain evidence="6 7">DSM 19711</strain>
    </source>
</reference>
<feature type="domain" description="HTH araC/xylS-type" evidence="5">
    <location>
        <begin position="167"/>
        <end position="265"/>
    </location>
</feature>
<dbReference type="SMART" id="SM00342">
    <property type="entry name" value="HTH_ARAC"/>
    <property type="match status" value="1"/>
</dbReference>
<evidence type="ECO:0000259" key="5">
    <source>
        <dbReference type="PROSITE" id="PS01124"/>
    </source>
</evidence>
<evidence type="ECO:0000256" key="4">
    <source>
        <dbReference type="ARBA" id="ARBA00023163"/>
    </source>
</evidence>
<dbReference type="InterPro" id="IPR003313">
    <property type="entry name" value="AraC-bd"/>
</dbReference>
<dbReference type="PROSITE" id="PS00041">
    <property type="entry name" value="HTH_ARAC_FAMILY_1"/>
    <property type="match status" value="1"/>
</dbReference>
<organism evidence="6 7">
    <name type="scientific">Kineococcus rhizosphaerae</name>
    <dbReference type="NCBI Taxonomy" id="559628"/>
    <lineage>
        <taxon>Bacteria</taxon>
        <taxon>Bacillati</taxon>
        <taxon>Actinomycetota</taxon>
        <taxon>Actinomycetes</taxon>
        <taxon>Kineosporiales</taxon>
        <taxon>Kineosporiaceae</taxon>
        <taxon>Kineococcus</taxon>
    </lineage>
</organism>
<comment type="caution">
    <text evidence="6">The sequence shown here is derived from an EMBL/GenBank/DDBJ whole genome shotgun (WGS) entry which is preliminary data.</text>
</comment>
<dbReference type="PANTHER" id="PTHR46796">
    <property type="entry name" value="HTH-TYPE TRANSCRIPTIONAL ACTIVATOR RHAS-RELATED"/>
    <property type="match status" value="1"/>
</dbReference>
<evidence type="ECO:0000256" key="1">
    <source>
        <dbReference type="ARBA" id="ARBA00023015"/>
    </source>
</evidence>
<dbReference type="AlphaFoldDB" id="A0A2T0R0F1"/>
<dbReference type="Pfam" id="PF12833">
    <property type="entry name" value="HTH_18"/>
    <property type="match status" value="1"/>
</dbReference>
<dbReference type="InterPro" id="IPR020449">
    <property type="entry name" value="Tscrpt_reg_AraC-type_HTH"/>
</dbReference>
<dbReference type="Gene3D" id="1.10.10.60">
    <property type="entry name" value="Homeodomain-like"/>
    <property type="match status" value="1"/>
</dbReference>
<dbReference type="EMBL" id="PVZF01000010">
    <property type="protein sequence ID" value="PRY12597.1"/>
    <property type="molecule type" value="Genomic_DNA"/>
</dbReference>
<evidence type="ECO:0000256" key="2">
    <source>
        <dbReference type="ARBA" id="ARBA00023125"/>
    </source>
</evidence>
<sequence>MRVDPDDGLPAPGRRIVLGRFDEVPGYRVLRPRGRPEWMLTLTLAGSGRFRVGRSEVVAEPGDLVVVPPAVPHDYAVRAGARHWEFHWAHAVIRPEWRPLLEGEGLHRIGVPPTHRDAVGTAFAEALAHRRTGRPVSDRLAMNCLERALLLVADARQAPSGVGPVVARVLEHVDTHLDGDLSVPALAEVAGMSPSRFAHVFAEQVGVPPQRHVERRRLDLAAELLDVSARPVAAVARAAGFADPLYFSRRFRRAHGLSPSAYRERAGRGTG</sequence>
<dbReference type="PROSITE" id="PS01124">
    <property type="entry name" value="HTH_ARAC_FAMILY_2"/>
    <property type="match status" value="1"/>
</dbReference>
<dbReference type="PRINTS" id="PR00032">
    <property type="entry name" value="HTHARAC"/>
</dbReference>
<dbReference type="Pfam" id="PF02311">
    <property type="entry name" value="AraC_binding"/>
    <property type="match status" value="1"/>
</dbReference>
<name>A0A2T0R0F1_9ACTN</name>
<evidence type="ECO:0000256" key="3">
    <source>
        <dbReference type="ARBA" id="ARBA00023159"/>
    </source>
</evidence>
<proteinExistence type="predicted"/>
<protein>
    <submittedName>
        <fullName evidence="6">AraC family transcriptional regulator of arabinose operon</fullName>
    </submittedName>
</protein>
<dbReference type="SUPFAM" id="SSF46689">
    <property type="entry name" value="Homeodomain-like"/>
    <property type="match status" value="2"/>
</dbReference>